<keyword evidence="2 3" id="KW-0378">Hydrolase</keyword>
<comment type="similarity">
    <text evidence="3">Belongs to the cyclic nucleotide phosphodiesterase family.</text>
</comment>
<dbReference type="PANTHER" id="PTHR11347">
    <property type="entry name" value="CYCLIC NUCLEOTIDE PHOSPHODIESTERASE"/>
    <property type="match status" value="1"/>
</dbReference>
<dbReference type="PROSITE" id="PS00126">
    <property type="entry name" value="PDEASE_I_1"/>
    <property type="match status" value="1"/>
</dbReference>
<comment type="caution">
    <text evidence="6">The sequence shown here is derived from an EMBL/GenBank/DDBJ whole genome shotgun (WGS) entry which is preliminary data.</text>
</comment>
<evidence type="ECO:0000313" key="6">
    <source>
        <dbReference type="EMBL" id="KAF8905242.1"/>
    </source>
</evidence>
<dbReference type="EC" id="3.1.4.-" evidence="3"/>
<dbReference type="CDD" id="cd00077">
    <property type="entry name" value="HDc"/>
    <property type="match status" value="1"/>
</dbReference>
<dbReference type="InterPro" id="IPR023174">
    <property type="entry name" value="PDEase_CS"/>
</dbReference>
<evidence type="ECO:0000256" key="4">
    <source>
        <dbReference type="SAM" id="MobiDB-lite"/>
    </source>
</evidence>
<proteinExistence type="inferred from homology"/>
<keyword evidence="1 3" id="KW-0479">Metal-binding</keyword>
<evidence type="ECO:0000256" key="2">
    <source>
        <dbReference type="ARBA" id="ARBA00022801"/>
    </source>
</evidence>
<gene>
    <name evidence="6" type="ORF">CPB84DRAFT_1622919</name>
</gene>
<keyword evidence="7" id="KW-1185">Reference proteome</keyword>
<dbReference type="GO" id="GO:0046872">
    <property type="term" value="F:metal ion binding"/>
    <property type="evidence" value="ECO:0007669"/>
    <property type="project" value="UniProtKB-KW"/>
</dbReference>
<accession>A0A9P5NVE7</accession>
<dbReference type="GO" id="GO:0007165">
    <property type="term" value="P:signal transduction"/>
    <property type="evidence" value="ECO:0007669"/>
    <property type="project" value="InterPro"/>
</dbReference>
<dbReference type="InterPro" id="IPR036971">
    <property type="entry name" value="PDEase_catalytic_dom_sf"/>
</dbReference>
<evidence type="ECO:0000259" key="5">
    <source>
        <dbReference type="PROSITE" id="PS51845"/>
    </source>
</evidence>
<dbReference type="InterPro" id="IPR003607">
    <property type="entry name" value="HD/PDEase_dom"/>
</dbReference>
<feature type="region of interest" description="Disordered" evidence="4">
    <location>
        <begin position="428"/>
        <end position="449"/>
    </location>
</feature>
<dbReference type="OrthoDB" id="546632at2759"/>
<comment type="cofactor">
    <cofactor evidence="3">
        <name>a divalent metal cation</name>
        <dbReference type="ChEBI" id="CHEBI:60240"/>
    </cofactor>
    <text evidence="3">Binds 2 divalent metal cations per subunit. Site 1 may preferentially bind zinc ions, while site 2 has a preference for magnesium and/or manganese ions.</text>
</comment>
<name>A0A9P5NVE7_GYMJU</name>
<dbReference type="InterPro" id="IPR002073">
    <property type="entry name" value="PDEase_catalytic_dom"/>
</dbReference>
<dbReference type="Gene3D" id="1.10.1300.10">
    <property type="entry name" value="3'5'-cyclic nucleotide phosphodiesterase, catalytic domain"/>
    <property type="match status" value="1"/>
</dbReference>
<dbReference type="Pfam" id="PF00233">
    <property type="entry name" value="PDEase_I"/>
    <property type="match status" value="1"/>
</dbReference>
<evidence type="ECO:0000256" key="1">
    <source>
        <dbReference type="ARBA" id="ARBA00022723"/>
    </source>
</evidence>
<dbReference type="PROSITE" id="PS51845">
    <property type="entry name" value="PDEASE_I_2"/>
    <property type="match status" value="1"/>
</dbReference>
<organism evidence="6 7">
    <name type="scientific">Gymnopilus junonius</name>
    <name type="common">Spectacular rustgill mushroom</name>
    <name type="synonym">Gymnopilus spectabilis subsp. junonius</name>
    <dbReference type="NCBI Taxonomy" id="109634"/>
    <lineage>
        <taxon>Eukaryota</taxon>
        <taxon>Fungi</taxon>
        <taxon>Dikarya</taxon>
        <taxon>Basidiomycota</taxon>
        <taxon>Agaricomycotina</taxon>
        <taxon>Agaricomycetes</taxon>
        <taxon>Agaricomycetidae</taxon>
        <taxon>Agaricales</taxon>
        <taxon>Agaricineae</taxon>
        <taxon>Hymenogastraceae</taxon>
        <taxon>Gymnopilus</taxon>
    </lineage>
</organism>
<evidence type="ECO:0000256" key="3">
    <source>
        <dbReference type="RuleBase" id="RU363067"/>
    </source>
</evidence>
<dbReference type="EMBL" id="JADNYJ010000023">
    <property type="protein sequence ID" value="KAF8905242.1"/>
    <property type="molecule type" value="Genomic_DNA"/>
</dbReference>
<evidence type="ECO:0000313" key="7">
    <source>
        <dbReference type="Proteomes" id="UP000724874"/>
    </source>
</evidence>
<dbReference type="AlphaFoldDB" id="A0A9P5NVE7"/>
<dbReference type="Proteomes" id="UP000724874">
    <property type="component" value="Unassembled WGS sequence"/>
</dbReference>
<sequence length="463" mass="51870">MATAGSSSSAASSLPRDWRRRSADVGGLHLALAASSSSVRAGWGGEGGDIETMYAELLSDMYNETLNSVNDNSLVSPPPPIPENVRDRLIRGLDKWDFEPHKLPDEEVLASTLLLFEALFRIDGMEDDVSLTMEQITAFIHHLRRIYRYENKYHNFEHALDVLQATQSYLKSAGLVPPPIILLQPADRRWVPPKFASGSLIASLGKRELFMLYVSAIGHDVGHPGFSNMFMKNAQAPLVVLFNHGSALEHMHCHLLLCMMRYHGFGVLLDDPLHGKHLRKLVHKSVLATDMGVHGKFMETLKSVVDGEQMSVCERQIVLCQAILKNADISNPVSTLSKHWATALIHEWTAQAHLEESYHLQQTVPVSFASYDPIKEADSQIFFIRTFARPLLELTQRAIPEMQMYTWHCRKNLEEWAGAWEEACSSSSEASPSRQCSPVMSPDPRSPPLPFQYHTAFPLTLPP</sequence>
<reference evidence="6" key="1">
    <citation type="submission" date="2020-11" db="EMBL/GenBank/DDBJ databases">
        <authorList>
            <consortium name="DOE Joint Genome Institute"/>
            <person name="Ahrendt S."/>
            <person name="Riley R."/>
            <person name="Andreopoulos W."/>
            <person name="LaButti K."/>
            <person name="Pangilinan J."/>
            <person name="Ruiz-duenas F.J."/>
            <person name="Barrasa J.M."/>
            <person name="Sanchez-Garcia M."/>
            <person name="Camarero S."/>
            <person name="Miyauchi S."/>
            <person name="Serrano A."/>
            <person name="Linde D."/>
            <person name="Babiker R."/>
            <person name="Drula E."/>
            <person name="Ayuso-Fernandez I."/>
            <person name="Pacheco R."/>
            <person name="Padilla G."/>
            <person name="Ferreira P."/>
            <person name="Barriuso J."/>
            <person name="Kellner H."/>
            <person name="Castanera R."/>
            <person name="Alfaro M."/>
            <person name="Ramirez L."/>
            <person name="Pisabarro A.G."/>
            <person name="Kuo A."/>
            <person name="Tritt A."/>
            <person name="Lipzen A."/>
            <person name="He G."/>
            <person name="Yan M."/>
            <person name="Ng V."/>
            <person name="Cullen D."/>
            <person name="Martin F."/>
            <person name="Rosso M.-N."/>
            <person name="Henrissat B."/>
            <person name="Hibbett D."/>
            <person name="Martinez A.T."/>
            <person name="Grigoriev I.V."/>
        </authorList>
    </citation>
    <scope>NUCLEOTIDE SEQUENCE</scope>
    <source>
        <strain evidence="6">AH 44721</strain>
    </source>
</reference>
<dbReference type="GO" id="GO:0004114">
    <property type="term" value="F:3',5'-cyclic-nucleotide phosphodiesterase activity"/>
    <property type="evidence" value="ECO:0007669"/>
    <property type="project" value="InterPro"/>
</dbReference>
<protein>
    <recommendedName>
        <fullName evidence="3">Phosphodiesterase</fullName>
        <ecNumber evidence="3">3.1.4.-</ecNumber>
    </recommendedName>
</protein>
<feature type="domain" description="PDEase" evidence="5">
    <location>
        <begin position="77"/>
        <end position="423"/>
    </location>
</feature>
<dbReference type="SUPFAM" id="SSF109604">
    <property type="entry name" value="HD-domain/PDEase-like"/>
    <property type="match status" value="1"/>
</dbReference>
<feature type="non-terminal residue" evidence="6">
    <location>
        <position position="1"/>
    </location>
</feature>